<comment type="catalytic activity">
    <reaction evidence="8">
        <text>arsenic triglutathione + 3 [thioredoxin]-dithiol + 3 S-adenosyl-L-methionine = trimethylarsine + 3 [thioredoxin]-disulfide + 3 glutathione + 3 S-adenosyl-L-homocysteine + 3 H(+)</text>
        <dbReference type="Rhea" id="RHEA:69432"/>
        <dbReference type="Rhea" id="RHEA-COMP:10698"/>
        <dbReference type="Rhea" id="RHEA-COMP:10700"/>
        <dbReference type="ChEBI" id="CHEBI:15378"/>
        <dbReference type="ChEBI" id="CHEBI:27130"/>
        <dbReference type="ChEBI" id="CHEBI:29950"/>
        <dbReference type="ChEBI" id="CHEBI:50058"/>
        <dbReference type="ChEBI" id="CHEBI:57856"/>
        <dbReference type="ChEBI" id="CHEBI:57925"/>
        <dbReference type="ChEBI" id="CHEBI:59789"/>
        <dbReference type="ChEBI" id="CHEBI:183640"/>
        <dbReference type="EC" id="2.1.1.137"/>
    </reaction>
</comment>
<sequence length="388" mass="40027">MACSQKKGCGSAPPATSGDARSSGACCNSYPEPDDTHGAVQDYYGRVLTTSADLKTSACTASGRPHPVIQAALARVPAEVLDKFYGCGAPVPLGIAGLRVLDLGCGSGRDCYVAAALGAASVTGVDMTPAQLAVARRHAGEYAQRQGLAEGALRFVEGRIEDLEGAGVAPASADLVISNCVVNLSPDKPAVLAGAWRALAPGGEMHFSDVYADRRLDEAARADRTLWGECLAGALYLEDFRRLAAAAGFADPRALHAAPIAVRDDALAAAAGGARFASITFRLFKLAPGLLENAPEDYGQTAVYKGSVPGHEDAYALDCGCVFETGRSVRVSGNTAAILSSSWLAPHFEVSGDRSRHLGRFEESGVGWPLGNVSEDAVGAASARPCCS</sequence>
<dbReference type="InterPro" id="IPR026669">
    <property type="entry name" value="Arsenite_MeTrfase-like"/>
</dbReference>
<feature type="domain" description="Methyltransferase" evidence="10">
    <location>
        <begin position="97"/>
        <end position="248"/>
    </location>
</feature>
<dbReference type="EC" id="2.1.1.137" evidence="4"/>
<accession>A0AAW1QWW8</accession>
<evidence type="ECO:0000256" key="9">
    <source>
        <dbReference type="SAM" id="MobiDB-lite"/>
    </source>
</evidence>
<dbReference type="InterPro" id="IPR025714">
    <property type="entry name" value="Methyltranfer_dom"/>
</dbReference>
<gene>
    <name evidence="11" type="ORF">WJX81_003184</name>
</gene>
<evidence type="ECO:0000313" key="11">
    <source>
        <dbReference type="EMBL" id="KAK9825681.1"/>
    </source>
</evidence>
<evidence type="ECO:0000259" key="10">
    <source>
        <dbReference type="Pfam" id="PF13847"/>
    </source>
</evidence>
<dbReference type="EMBL" id="JALJOU010000071">
    <property type="protein sequence ID" value="KAK9825681.1"/>
    <property type="molecule type" value="Genomic_DNA"/>
</dbReference>
<protein>
    <recommendedName>
        <fullName evidence="5">Arsenite methyltransferase</fullName>
        <ecNumber evidence="4">2.1.1.137</ecNumber>
    </recommendedName>
</protein>
<evidence type="ECO:0000256" key="2">
    <source>
        <dbReference type="ARBA" id="ARBA00022691"/>
    </source>
</evidence>
<reference evidence="11 12" key="1">
    <citation type="journal article" date="2024" name="Nat. Commun.">
        <title>Phylogenomics reveals the evolutionary origins of lichenization in chlorophyte algae.</title>
        <authorList>
            <person name="Puginier C."/>
            <person name="Libourel C."/>
            <person name="Otte J."/>
            <person name="Skaloud P."/>
            <person name="Haon M."/>
            <person name="Grisel S."/>
            <person name="Petersen M."/>
            <person name="Berrin J.G."/>
            <person name="Delaux P.M."/>
            <person name="Dal Grande F."/>
            <person name="Keller J."/>
        </authorList>
    </citation>
    <scope>NUCLEOTIDE SEQUENCE [LARGE SCALE GENOMIC DNA]</scope>
    <source>
        <strain evidence="11 12">SAG 245.80</strain>
    </source>
</reference>
<evidence type="ECO:0000256" key="4">
    <source>
        <dbReference type="ARBA" id="ARBA00034521"/>
    </source>
</evidence>
<dbReference type="InterPro" id="IPR029063">
    <property type="entry name" value="SAM-dependent_MTases_sf"/>
</dbReference>
<evidence type="ECO:0000256" key="8">
    <source>
        <dbReference type="ARBA" id="ARBA00048428"/>
    </source>
</evidence>
<organism evidence="11 12">
    <name type="scientific">Elliptochloris bilobata</name>
    <dbReference type="NCBI Taxonomy" id="381761"/>
    <lineage>
        <taxon>Eukaryota</taxon>
        <taxon>Viridiplantae</taxon>
        <taxon>Chlorophyta</taxon>
        <taxon>core chlorophytes</taxon>
        <taxon>Trebouxiophyceae</taxon>
        <taxon>Trebouxiophyceae incertae sedis</taxon>
        <taxon>Elliptochloris clade</taxon>
        <taxon>Elliptochloris</taxon>
    </lineage>
</organism>
<comment type="similarity">
    <text evidence="3">Belongs to the methyltransferase superfamily. Arsenite methyltransferase family.</text>
</comment>
<dbReference type="GO" id="GO:0030791">
    <property type="term" value="F:arsenite methyltransferase activity"/>
    <property type="evidence" value="ECO:0007669"/>
    <property type="project" value="UniProtKB-EC"/>
</dbReference>
<dbReference type="Proteomes" id="UP001445335">
    <property type="component" value="Unassembled WGS sequence"/>
</dbReference>
<evidence type="ECO:0000256" key="5">
    <source>
        <dbReference type="ARBA" id="ARBA00034545"/>
    </source>
</evidence>
<dbReference type="AlphaFoldDB" id="A0AAW1QWW8"/>
<dbReference type="Gene3D" id="3.40.50.150">
    <property type="entry name" value="Vaccinia Virus protein VP39"/>
    <property type="match status" value="1"/>
</dbReference>
<evidence type="ECO:0000256" key="6">
    <source>
        <dbReference type="ARBA" id="ARBA00047941"/>
    </source>
</evidence>
<evidence type="ECO:0000256" key="7">
    <source>
        <dbReference type="ARBA" id="ARBA00047943"/>
    </source>
</evidence>
<evidence type="ECO:0000256" key="1">
    <source>
        <dbReference type="ARBA" id="ARBA00022679"/>
    </source>
</evidence>
<name>A0AAW1QWW8_9CHLO</name>
<dbReference type="Gene3D" id="3.40.5.100">
    <property type="match status" value="1"/>
</dbReference>
<dbReference type="PANTHER" id="PTHR43675:SF8">
    <property type="entry name" value="ARSENITE METHYLTRANSFERASE"/>
    <property type="match status" value="1"/>
</dbReference>
<dbReference type="CDD" id="cd02440">
    <property type="entry name" value="AdoMet_MTases"/>
    <property type="match status" value="1"/>
</dbReference>
<keyword evidence="12" id="KW-1185">Reference proteome</keyword>
<dbReference type="PANTHER" id="PTHR43675">
    <property type="entry name" value="ARSENITE METHYLTRANSFERASE"/>
    <property type="match status" value="1"/>
</dbReference>
<proteinExistence type="inferred from homology"/>
<keyword evidence="1" id="KW-0808">Transferase</keyword>
<keyword evidence="2" id="KW-0949">S-adenosyl-L-methionine</keyword>
<comment type="catalytic activity">
    <reaction evidence="6">
        <text>arsenic triglutathione + [thioredoxin]-dithiol + S-adenosyl-L-methionine + 2 H2O = methylarsonous acid + [thioredoxin]-disulfide + 3 glutathione + S-adenosyl-L-homocysteine + H(+)</text>
        <dbReference type="Rhea" id="RHEA:69460"/>
        <dbReference type="Rhea" id="RHEA-COMP:10698"/>
        <dbReference type="Rhea" id="RHEA-COMP:10700"/>
        <dbReference type="ChEBI" id="CHEBI:15377"/>
        <dbReference type="ChEBI" id="CHEBI:15378"/>
        <dbReference type="ChEBI" id="CHEBI:17826"/>
        <dbReference type="ChEBI" id="CHEBI:29950"/>
        <dbReference type="ChEBI" id="CHEBI:50058"/>
        <dbReference type="ChEBI" id="CHEBI:57856"/>
        <dbReference type="ChEBI" id="CHEBI:57925"/>
        <dbReference type="ChEBI" id="CHEBI:59789"/>
        <dbReference type="ChEBI" id="CHEBI:183640"/>
        <dbReference type="EC" id="2.1.1.137"/>
    </reaction>
</comment>
<evidence type="ECO:0000313" key="12">
    <source>
        <dbReference type="Proteomes" id="UP001445335"/>
    </source>
</evidence>
<feature type="region of interest" description="Disordered" evidence="9">
    <location>
        <begin position="1"/>
        <end position="21"/>
    </location>
</feature>
<dbReference type="Pfam" id="PF13847">
    <property type="entry name" value="Methyltransf_31"/>
    <property type="match status" value="1"/>
</dbReference>
<comment type="catalytic activity">
    <reaction evidence="7">
        <text>arsenic triglutathione + 2 [thioredoxin]-dithiol + 2 S-adenosyl-L-methionine + H2O = dimethylarsinous acid + 2 [thioredoxin]-disulfide + 3 glutathione + 2 S-adenosyl-L-homocysteine + 2 H(+)</text>
        <dbReference type="Rhea" id="RHEA:69464"/>
        <dbReference type="Rhea" id="RHEA-COMP:10698"/>
        <dbReference type="Rhea" id="RHEA-COMP:10700"/>
        <dbReference type="ChEBI" id="CHEBI:15377"/>
        <dbReference type="ChEBI" id="CHEBI:15378"/>
        <dbReference type="ChEBI" id="CHEBI:23808"/>
        <dbReference type="ChEBI" id="CHEBI:29950"/>
        <dbReference type="ChEBI" id="CHEBI:50058"/>
        <dbReference type="ChEBI" id="CHEBI:57856"/>
        <dbReference type="ChEBI" id="CHEBI:57925"/>
        <dbReference type="ChEBI" id="CHEBI:59789"/>
        <dbReference type="ChEBI" id="CHEBI:183640"/>
        <dbReference type="EC" id="2.1.1.137"/>
    </reaction>
</comment>
<dbReference type="SUPFAM" id="SSF53335">
    <property type="entry name" value="S-adenosyl-L-methionine-dependent methyltransferases"/>
    <property type="match status" value="1"/>
</dbReference>
<evidence type="ECO:0000256" key="3">
    <source>
        <dbReference type="ARBA" id="ARBA00034487"/>
    </source>
</evidence>
<comment type="caution">
    <text evidence="11">The sequence shown here is derived from an EMBL/GenBank/DDBJ whole genome shotgun (WGS) entry which is preliminary data.</text>
</comment>